<reference evidence="2" key="2">
    <citation type="journal article" date="2022" name="Res Sq">
        <title>Comparative Genomics Reveals Insights into the Divergent Evolution of Astigmatic Mites and Household Pest Adaptations.</title>
        <authorList>
            <person name="Xiong Q."/>
            <person name="Wan A.T.-Y."/>
            <person name="Liu X.-Y."/>
            <person name="Fung C.S.-H."/>
            <person name="Xiao X."/>
            <person name="Malainual N."/>
            <person name="Hou J."/>
            <person name="Wang L."/>
            <person name="Wang M."/>
            <person name="Yang K."/>
            <person name="Cui Y."/>
            <person name="Leung E."/>
            <person name="Nong W."/>
            <person name="Shin S.-K."/>
            <person name="Au S."/>
            <person name="Jeong K.Y."/>
            <person name="Chew F.T."/>
            <person name="Hui J."/>
            <person name="Leung T.F."/>
            <person name="Tungtrongchitr A."/>
            <person name="Zhong N."/>
            <person name="Liu Z."/>
            <person name="Tsui S."/>
        </authorList>
    </citation>
    <scope>NUCLEOTIDE SEQUENCE</scope>
    <source>
        <strain evidence="2">Derf</strain>
        <tissue evidence="2">Whole organism</tissue>
    </source>
</reference>
<sequence length="85" mass="9702">MDHILNFITSYFVLGTEAEQVEELNQKCQELTRRIDYLTNSHGINANNIIKIGKNRIAVHSSDLASSMMPNDDIKGIWYLCKTIC</sequence>
<comment type="caution">
    <text evidence="2">The sequence shown here is derived from an EMBL/GenBank/DDBJ whole genome shotgun (WGS) entry which is preliminary data.</text>
</comment>
<evidence type="ECO:0000256" key="1">
    <source>
        <dbReference type="SAM" id="Coils"/>
    </source>
</evidence>
<dbReference type="AlphaFoldDB" id="A0A922L074"/>
<protein>
    <submittedName>
        <fullName evidence="2">Uncharacterized protein</fullName>
    </submittedName>
</protein>
<evidence type="ECO:0000313" key="3">
    <source>
        <dbReference type="Proteomes" id="UP000790347"/>
    </source>
</evidence>
<organism evidence="2 3">
    <name type="scientific">Dermatophagoides farinae</name>
    <name type="common">American house dust mite</name>
    <dbReference type="NCBI Taxonomy" id="6954"/>
    <lineage>
        <taxon>Eukaryota</taxon>
        <taxon>Metazoa</taxon>
        <taxon>Ecdysozoa</taxon>
        <taxon>Arthropoda</taxon>
        <taxon>Chelicerata</taxon>
        <taxon>Arachnida</taxon>
        <taxon>Acari</taxon>
        <taxon>Acariformes</taxon>
        <taxon>Sarcoptiformes</taxon>
        <taxon>Astigmata</taxon>
        <taxon>Psoroptidia</taxon>
        <taxon>Analgoidea</taxon>
        <taxon>Pyroglyphidae</taxon>
        <taxon>Dermatophagoidinae</taxon>
        <taxon>Dermatophagoides</taxon>
    </lineage>
</organism>
<evidence type="ECO:0000313" key="2">
    <source>
        <dbReference type="EMBL" id="KAH9501631.1"/>
    </source>
</evidence>
<keyword evidence="3" id="KW-1185">Reference proteome</keyword>
<proteinExistence type="predicted"/>
<dbReference type="Proteomes" id="UP000790347">
    <property type="component" value="Unassembled WGS sequence"/>
</dbReference>
<dbReference type="EMBL" id="ASGP02000006">
    <property type="protein sequence ID" value="KAH9501631.1"/>
    <property type="molecule type" value="Genomic_DNA"/>
</dbReference>
<gene>
    <name evidence="2" type="ORF">DERF_012466</name>
</gene>
<accession>A0A922L074</accession>
<reference evidence="2" key="1">
    <citation type="submission" date="2013-05" db="EMBL/GenBank/DDBJ databases">
        <authorList>
            <person name="Yim A.K.Y."/>
            <person name="Chan T.F."/>
            <person name="Ji K.M."/>
            <person name="Liu X.Y."/>
            <person name="Zhou J.W."/>
            <person name="Li R.Q."/>
            <person name="Yang K.Y."/>
            <person name="Li J."/>
            <person name="Li M."/>
            <person name="Law P.T.W."/>
            <person name="Wu Y.L."/>
            <person name="Cai Z.L."/>
            <person name="Qin H."/>
            <person name="Bao Y."/>
            <person name="Leung R.K.K."/>
            <person name="Ng P.K.S."/>
            <person name="Zou J."/>
            <person name="Zhong X.J."/>
            <person name="Ran P.X."/>
            <person name="Zhong N.S."/>
            <person name="Liu Z.G."/>
            <person name="Tsui S.K.W."/>
        </authorList>
    </citation>
    <scope>NUCLEOTIDE SEQUENCE</scope>
    <source>
        <strain evidence="2">Derf</strain>
        <tissue evidence="2">Whole organism</tissue>
    </source>
</reference>
<keyword evidence="1" id="KW-0175">Coiled coil</keyword>
<name>A0A922L074_DERFA</name>
<feature type="coiled-coil region" evidence="1">
    <location>
        <begin position="14"/>
        <end position="41"/>
    </location>
</feature>